<dbReference type="Pfam" id="PF20431">
    <property type="entry name" value="E_motif"/>
    <property type="match status" value="1"/>
</dbReference>
<proteinExistence type="predicted"/>
<dbReference type="PANTHER" id="PTHR47926">
    <property type="entry name" value="PENTATRICOPEPTIDE REPEAT-CONTAINING PROTEIN"/>
    <property type="match status" value="1"/>
</dbReference>
<name>A0A6I9QKD7_ELAGV</name>
<accession>A0A6I9QKD7</accession>
<dbReference type="Pfam" id="PF01535">
    <property type="entry name" value="PPR"/>
    <property type="match status" value="1"/>
</dbReference>
<organism evidence="3 4">
    <name type="scientific">Elaeis guineensis var. tenera</name>
    <name type="common">Oil palm</name>
    <dbReference type="NCBI Taxonomy" id="51953"/>
    <lineage>
        <taxon>Eukaryota</taxon>
        <taxon>Viridiplantae</taxon>
        <taxon>Streptophyta</taxon>
        <taxon>Embryophyta</taxon>
        <taxon>Tracheophyta</taxon>
        <taxon>Spermatophyta</taxon>
        <taxon>Magnoliopsida</taxon>
        <taxon>Liliopsida</taxon>
        <taxon>Arecaceae</taxon>
        <taxon>Arecoideae</taxon>
        <taxon>Cocoseae</taxon>
        <taxon>Elaeidinae</taxon>
        <taxon>Elaeis</taxon>
    </lineage>
</organism>
<feature type="repeat" description="PPR" evidence="2">
    <location>
        <begin position="5"/>
        <end position="39"/>
    </location>
</feature>
<evidence type="ECO:0000256" key="1">
    <source>
        <dbReference type="ARBA" id="ARBA00022737"/>
    </source>
</evidence>
<evidence type="ECO:0000313" key="4">
    <source>
        <dbReference type="RefSeq" id="XP_010910860.1"/>
    </source>
</evidence>
<dbReference type="Proteomes" id="UP000504607">
    <property type="component" value="Unplaced"/>
</dbReference>
<dbReference type="GO" id="GO:0003723">
    <property type="term" value="F:RNA binding"/>
    <property type="evidence" value="ECO:0007669"/>
    <property type="project" value="InterPro"/>
</dbReference>
<evidence type="ECO:0000256" key="2">
    <source>
        <dbReference type="PROSITE-ProRule" id="PRU00708"/>
    </source>
</evidence>
<dbReference type="FunFam" id="1.25.40.10:FF:000242">
    <property type="entry name" value="Pentatricopeptide repeat-containing protein"/>
    <property type="match status" value="1"/>
</dbReference>
<dbReference type="InterPro" id="IPR046960">
    <property type="entry name" value="PPR_At4g14850-like_plant"/>
</dbReference>
<dbReference type="GO" id="GO:0009451">
    <property type="term" value="P:RNA modification"/>
    <property type="evidence" value="ECO:0007669"/>
    <property type="project" value="InterPro"/>
</dbReference>
<dbReference type="InterPro" id="IPR011990">
    <property type="entry name" value="TPR-like_helical_dom_sf"/>
</dbReference>
<keyword evidence="3" id="KW-1185">Reference proteome</keyword>
<dbReference type="NCBIfam" id="TIGR00756">
    <property type="entry name" value="PPR"/>
    <property type="match status" value="2"/>
</dbReference>
<dbReference type="OrthoDB" id="185373at2759"/>
<gene>
    <name evidence="4" type="primary">LOC105036829</name>
</gene>
<dbReference type="PROSITE" id="PS51375">
    <property type="entry name" value="PPR"/>
    <property type="match status" value="1"/>
</dbReference>
<keyword evidence="1" id="KW-0677">Repeat</keyword>
<dbReference type="InterPro" id="IPR002885">
    <property type="entry name" value="PPR_rpt"/>
</dbReference>
<dbReference type="InterPro" id="IPR046848">
    <property type="entry name" value="E_motif"/>
</dbReference>
<dbReference type="AlphaFoldDB" id="A0A6I9QKD7"/>
<sequence length="203" mass="22348">MEERNLQSWTIMISGFAVNGHRKEAIALFSQMEASGLKPDSTLFSIILSACSHLGMVDEGRSYFSKMVDAYNIQPTIEHYGCMVDLFGRAGLVDTAYEFIKNMPIAPNGVILRSFFGACRKNGKITIVDGELNRLMKLLLQEEPDLGANYVLAANMSALSDKWSDAAKLHGSIPERGLKKVAGCSWVEVHGRIVEWDEMGIGG</sequence>
<reference evidence="4" key="1">
    <citation type="submission" date="2025-08" db="UniProtKB">
        <authorList>
            <consortium name="RefSeq"/>
        </authorList>
    </citation>
    <scope>IDENTIFICATION</scope>
</reference>
<evidence type="ECO:0000313" key="3">
    <source>
        <dbReference type="Proteomes" id="UP000504607"/>
    </source>
</evidence>
<dbReference type="Gene3D" id="1.25.40.10">
    <property type="entry name" value="Tetratricopeptide repeat domain"/>
    <property type="match status" value="1"/>
</dbReference>
<dbReference type="Pfam" id="PF13041">
    <property type="entry name" value="PPR_2"/>
    <property type="match status" value="1"/>
</dbReference>
<dbReference type="InParanoid" id="A0A6I9QKD7"/>
<protein>
    <submittedName>
        <fullName evidence="4">Pentatricopeptide repeat-containing protein At4g21065-like</fullName>
    </submittedName>
</protein>
<dbReference type="RefSeq" id="XP_010910860.1">
    <property type="nucleotide sequence ID" value="XM_010912558.2"/>
</dbReference>